<dbReference type="OrthoDB" id="407832at2759"/>
<dbReference type="PANTHER" id="PTHR37563">
    <property type="entry name" value="PHYTANOYL-COA DIOXYGENASE FAMILY PROTEIN (AFU_ORTHOLOGUE AFUA_2G03330)"/>
    <property type="match status" value="1"/>
</dbReference>
<dbReference type="PANTHER" id="PTHR37563:SF2">
    <property type="entry name" value="PHYTANOYL-COA DIOXYGENASE FAMILY PROTEIN (AFU_ORTHOLOGUE AFUA_2G03330)"/>
    <property type="match status" value="1"/>
</dbReference>
<dbReference type="AlphaFoldDB" id="A0A9P8VAS7"/>
<dbReference type="Pfam" id="PF05721">
    <property type="entry name" value="PhyH"/>
    <property type="match status" value="1"/>
</dbReference>
<reference evidence="1" key="1">
    <citation type="journal article" date="2021" name="Nat. Commun.">
        <title>Genetic determinants of endophytism in the Arabidopsis root mycobiome.</title>
        <authorList>
            <person name="Mesny F."/>
            <person name="Miyauchi S."/>
            <person name="Thiergart T."/>
            <person name="Pickel B."/>
            <person name="Atanasova L."/>
            <person name="Karlsson M."/>
            <person name="Huettel B."/>
            <person name="Barry K.W."/>
            <person name="Haridas S."/>
            <person name="Chen C."/>
            <person name="Bauer D."/>
            <person name="Andreopoulos W."/>
            <person name="Pangilinan J."/>
            <person name="LaButti K."/>
            <person name="Riley R."/>
            <person name="Lipzen A."/>
            <person name="Clum A."/>
            <person name="Drula E."/>
            <person name="Henrissat B."/>
            <person name="Kohler A."/>
            <person name="Grigoriev I.V."/>
            <person name="Martin F.M."/>
            <person name="Hacquard S."/>
        </authorList>
    </citation>
    <scope>NUCLEOTIDE SEQUENCE</scope>
    <source>
        <strain evidence="1">MPI-SDFR-AT-0117</strain>
    </source>
</reference>
<keyword evidence="2" id="KW-1185">Reference proteome</keyword>
<evidence type="ECO:0000313" key="1">
    <source>
        <dbReference type="EMBL" id="KAH6685417.1"/>
    </source>
</evidence>
<accession>A0A9P8VAS7</accession>
<dbReference type="SUPFAM" id="SSF51197">
    <property type="entry name" value="Clavaminate synthase-like"/>
    <property type="match status" value="1"/>
</dbReference>
<sequence>MLASRRFIRIAPVARRAFATGTPPSNIPHIIKPSKAELLQGQLLPRNLEAAVRHIHRDGLVVVEDVVPLSDIDHLNKKMVQDARSLQARGQDGPFNYNLGNLQQDAPPVAEYFSASIFANPIATQITSNILGPRPKWTFCSANSAMSPLPGADPQRQPVHSDADFAHPDHPFALVVNIPLVSMTPENGSTELWLGTHRNGVEAQEGAHGDRASGRIKEELLEQQSRVRGPCQPNVKKGSIVIRDLRLWHAGMPNLTEEVRVMLAMIHFAPWYRNGMRLEFGEDVKPLLEQKDLGLEIPVNWVAREKVLGSYMNRAFGNSYDFNQEA</sequence>
<name>A0A9P8VAS7_9PEZI</name>
<evidence type="ECO:0008006" key="3">
    <source>
        <dbReference type="Google" id="ProtNLM"/>
    </source>
</evidence>
<comment type="caution">
    <text evidence="1">The sequence shown here is derived from an EMBL/GenBank/DDBJ whole genome shotgun (WGS) entry which is preliminary data.</text>
</comment>
<organism evidence="1 2">
    <name type="scientific">Plectosphaerella plurivora</name>
    <dbReference type="NCBI Taxonomy" id="936078"/>
    <lineage>
        <taxon>Eukaryota</taxon>
        <taxon>Fungi</taxon>
        <taxon>Dikarya</taxon>
        <taxon>Ascomycota</taxon>
        <taxon>Pezizomycotina</taxon>
        <taxon>Sordariomycetes</taxon>
        <taxon>Hypocreomycetidae</taxon>
        <taxon>Glomerellales</taxon>
        <taxon>Plectosphaerellaceae</taxon>
        <taxon>Plectosphaerella</taxon>
    </lineage>
</organism>
<protein>
    <recommendedName>
        <fullName evidence="3">Phytanoyl-CoA dioxygenase</fullName>
    </recommendedName>
</protein>
<gene>
    <name evidence="1" type="ORF">F5X68DRAFT_135924</name>
</gene>
<evidence type="ECO:0000313" key="2">
    <source>
        <dbReference type="Proteomes" id="UP000770015"/>
    </source>
</evidence>
<dbReference type="InterPro" id="IPR051961">
    <property type="entry name" value="Fungal_Metabolite_Diox"/>
</dbReference>
<dbReference type="Proteomes" id="UP000770015">
    <property type="component" value="Unassembled WGS sequence"/>
</dbReference>
<proteinExistence type="predicted"/>
<dbReference type="EMBL" id="JAGSXJ010000015">
    <property type="protein sequence ID" value="KAH6685417.1"/>
    <property type="molecule type" value="Genomic_DNA"/>
</dbReference>
<dbReference type="InterPro" id="IPR008775">
    <property type="entry name" value="Phytyl_CoA_dOase-like"/>
</dbReference>
<dbReference type="Gene3D" id="2.60.120.620">
    <property type="entry name" value="q2cbj1_9rhob like domain"/>
    <property type="match status" value="1"/>
</dbReference>